<evidence type="ECO:0008006" key="4">
    <source>
        <dbReference type="Google" id="ProtNLM"/>
    </source>
</evidence>
<proteinExistence type="predicted"/>
<feature type="region of interest" description="Disordered" evidence="1">
    <location>
        <begin position="224"/>
        <end position="276"/>
    </location>
</feature>
<feature type="compositionally biased region" description="Pro residues" evidence="1">
    <location>
        <begin position="239"/>
        <end position="250"/>
    </location>
</feature>
<keyword evidence="3" id="KW-1185">Reference proteome</keyword>
<dbReference type="EMBL" id="CP002271">
    <property type="protein sequence ID" value="ADO69565.1"/>
    <property type="molecule type" value="Genomic_DNA"/>
</dbReference>
<evidence type="ECO:0000313" key="3">
    <source>
        <dbReference type="Proteomes" id="UP000001351"/>
    </source>
</evidence>
<dbReference type="KEGG" id="sur:STAUR_1761"/>
<dbReference type="Proteomes" id="UP000001351">
    <property type="component" value="Chromosome"/>
</dbReference>
<accession>E3FS30</accession>
<gene>
    <name evidence="2" type="ordered locus">STAUR_1761</name>
</gene>
<organism evidence="2 3">
    <name type="scientific">Stigmatella aurantiaca (strain DW4/3-1)</name>
    <dbReference type="NCBI Taxonomy" id="378806"/>
    <lineage>
        <taxon>Bacteria</taxon>
        <taxon>Pseudomonadati</taxon>
        <taxon>Myxococcota</taxon>
        <taxon>Myxococcia</taxon>
        <taxon>Myxococcales</taxon>
        <taxon>Cystobacterineae</taxon>
        <taxon>Archangiaceae</taxon>
        <taxon>Stigmatella</taxon>
    </lineage>
</organism>
<name>E3FS30_STIAD</name>
<sequence>MKGTHKSCEASFAVKDDDYPASQVWVVGYVHNHPCGAPPSPLDLSVWPTDSCKRKSDWVTLDFCSPPEVSRFARTPQCRRGELRLLHESALSMWIQERQVSKGCVLAVLATVVLGCVKPASVWKGQLDWPDGRSATNVIPAVAAGATLAAAAAVREMVRTNPYPSLFRGCDSPEQGLDVAVFTGPTPGLYYVVLHQRFDRCGGPSGRVLDGQYIYAVTPQGEVVGEAPPPAGEAIEPFSAPPPTPPPSTPLEPSAVPERPVTEGVPQVPELELLSH</sequence>
<dbReference type="HOGENOM" id="CLU_1008013_0_0_7"/>
<reference evidence="2 3" key="1">
    <citation type="journal article" date="2011" name="Mol. Biol. Evol.">
        <title>Comparative genomic analysis of fruiting body formation in Myxococcales.</title>
        <authorList>
            <person name="Huntley S."/>
            <person name="Hamann N."/>
            <person name="Wegener-Feldbrugge S."/>
            <person name="Treuner-Lange A."/>
            <person name="Kube M."/>
            <person name="Reinhardt R."/>
            <person name="Klages S."/>
            <person name="Muller R."/>
            <person name="Ronning C.M."/>
            <person name="Nierman W.C."/>
            <person name="Sogaard-Andersen L."/>
        </authorList>
    </citation>
    <scope>NUCLEOTIDE SEQUENCE [LARGE SCALE GENOMIC DNA]</scope>
    <source>
        <strain evidence="2 3">DW4/3-1</strain>
    </source>
</reference>
<dbReference type="eggNOG" id="ENOG503286I">
    <property type="taxonomic scope" value="Bacteria"/>
</dbReference>
<dbReference type="AlphaFoldDB" id="E3FS30"/>
<protein>
    <recommendedName>
        <fullName evidence="4">JAB domain-containing protein</fullName>
    </recommendedName>
</protein>
<evidence type="ECO:0000313" key="2">
    <source>
        <dbReference type="EMBL" id="ADO69565.1"/>
    </source>
</evidence>
<evidence type="ECO:0000256" key="1">
    <source>
        <dbReference type="SAM" id="MobiDB-lite"/>
    </source>
</evidence>
<feature type="compositionally biased region" description="Low complexity" evidence="1">
    <location>
        <begin position="224"/>
        <end position="238"/>
    </location>
</feature>